<dbReference type="AlphaFoldDB" id="A0A3E1NZ78"/>
<sequence>MPKYLSEEIILEKLKDMSYTKQMVYAYLTCRRLFMNYEYFSENFHFGNPSILNAAIDYIEGELFSGKHDKNTIDYFYKEVEANVPETDEFDTHLSTVAMLSAAVIGDTLKFMSGKDFKDMVALVQGADEVIYYHVVSVYDLDQSDRSHLEKVAMHPLSITEAEINTKIVEFLSSTETVVESDIQILREIQMDDKGSLNLYESKRL</sequence>
<dbReference type="Gene3D" id="1.20.1590.10">
    <property type="entry name" value="YP_001051499.1 domain like"/>
    <property type="match status" value="1"/>
</dbReference>
<dbReference type="InterPro" id="IPR007338">
    <property type="entry name" value="DUF416"/>
</dbReference>
<dbReference type="OrthoDB" id="9204516at2"/>
<organism evidence="1 2">
    <name type="scientific">Chitinophaga silvisoli</name>
    <dbReference type="NCBI Taxonomy" id="2291814"/>
    <lineage>
        <taxon>Bacteria</taxon>
        <taxon>Pseudomonadati</taxon>
        <taxon>Bacteroidota</taxon>
        <taxon>Chitinophagia</taxon>
        <taxon>Chitinophagales</taxon>
        <taxon>Chitinophagaceae</taxon>
        <taxon>Chitinophaga</taxon>
    </lineage>
</organism>
<comment type="caution">
    <text evidence="1">The sequence shown here is derived from an EMBL/GenBank/DDBJ whole genome shotgun (WGS) entry which is preliminary data.</text>
</comment>
<gene>
    <name evidence="1" type="ORF">DXN04_19225</name>
</gene>
<protein>
    <submittedName>
        <fullName evidence="1">DUF416 family protein</fullName>
    </submittedName>
</protein>
<reference evidence="1 2" key="1">
    <citation type="submission" date="2018-08" db="EMBL/GenBank/DDBJ databases">
        <title>Chitinophaga sp. K20C18050901, a novel bacterium isolated from forest soil.</title>
        <authorList>
            <person name="Wang C."/>
        </authorList>
    </citation>
    <scope>NUCLEOTIDE SEQUENCE [LARGE SCALE GENOMIC DNA]</scope>
    <source>
        <strain evidence="1 2">K20C18050901</strain>
    </source>
</reference>
<dbReference type="InterPro" id="IPR023381">
    <property type="entry name" value="YP001051499.1-like_dom_sf"/>
</dbReference>
<dbReference type="Proteomes" id="UP000261174">
    <property type="component" value="Unassembled WGS sequence"/>
</dbReference>
<dbReference type="EMBL" id="QTJV01000007">
    <property type="protein sequence ID" value="RFM33164.1"/>
    <property type="molecule type" value="Genomic_DNA"/>
</dbReference>
<name>A0A3E1NZ78_9BACT</name>
<dbReference type="Pfam" id="PF04222">
    <property type="entry name" value="DUF416"/>
    <property type="match status" value="1"/>
</dbReference>
<accession>A0A3E1NZ78</accession>
<dbReference type="RefSeq" id="WP_116855015.1">
    <property type="nucleotide sequence ID" value="NZ_QTJV01000007.1"/>
</dbReference>
<evidence type="ECO:0000313" key="1">
    <source>
        <dbReference type="EMBL" id="RFM33164.1"/>
    </source>
</evidence>
<proteinExistence type="predicted"/>
<evidence type="ECO:0000313" key="2">
    <source>
        <dbReference type="Proteomes" id="UP000261174"/>
    </source>
</evidence>
<keyword evidence="2" id="KW-1185">Reference proteome</keyword>